<protein>
    <submittedName>
        <fullName evidence="1">Phosphoglycerate mutase</fullName>
    </submittedName>
</protein>
<evidence type="ECO:0000313" key="2">
    <source>
        <dbReference type="Proteomes" id="UP001319874"/>
    </source>
</evidence>
<gene>
    <name evidence="1" type="ORF">PTKU64_35250</name>
</gene>
<name>A0ABM7TL84_9BURK</name>
<dbReference type="InterPro" id="IPR029033">
    <property type="entry name" value="His_PPase_superfam"/>
</dbReference>
<dbReference type="RefSeq" id="WP_229514666.1">
    <property type="nucleotide sequence ID" value="NZ_AP024956.1"/>
</dbReference>
<sequence>MRTRLLLISHPATAAQRKGTFPADDPLDARAAEEVTAFRASHAALLNADAALSSPAACALETAQALGLVATTVPDLADADFGRWRGRRLLDVANEETDALDTWTRDPSSAPHGGESFDALTLRVGGWLDAFEYRGTVIAVTHAGVIRAALMYVLQAPSAAFARIEVPPLSVVELQRSERGWAWWPAA</sequence>
<dbReference type="Proteomes" id="UP001319874">
    <property type="component" value="Chromosome 2"/>
</dbReference>
<dbReference type="Pfam" id="PF00300">
    <property type="entry name" value="His_Phos_1"/>
    <property type="match status" value="1"/>
</dbReference>
<dbReference type="SMART" id="SM00855">
    <property type="entry name" value="PGAM"/>
    <property type="match status" value="1"/>
</dbReference>
<accession>A0ABM7TL84</accession>
<dbReference type="InterPro" id="IPR013078">
    <property type="entry name" value="His_Pase_superF_clade-1"/>
</dbReference>
<reference evidence="1 2" key="1">
    <citation type="journal article" date="2022" name="Front. Microbiol.">
        <title>Identification and characterization of a novel class of self-sufficient cytochrome P450 hydroxylase involved in cyclohexanecarboxylate degradation in Paraburkholderia terrae strain KU-64.</title>
        <authorList>
            <person name="Yamamoto T."/>
            <person name="Hasegawa Y."/>
            <person name="Iwaki H."/>
        </authorList>
    </citation>
    <scope>NUCLEOTIDE SEQUENCE [LARGE SCALE GENOMIC DNA]</scope>
    <source>
        <strain evidence="1 2">KU-64</strain>
    </source>
</reference>
<proteinExistence type="predicted"/>
<evidence type="ECO:0000313" key="1">
    <source>
        <dbReference type="EMBL" id="BCZ79850.1"/>
    </source>
</evidence>
<dbReference type="Gene3D" id="3.40.50.1240">
    <property type="entry name" value="Phosphoglycerate mutase-like"/>
    <property type="match status" value="1"/>
</dbReference>
<dbReference type="SUPFAM" id="SSF53254">
    <property type="entry name" value="Phosphoglycerate mutase-like"/>
    <property type="match status" value="1"/>
</dbReference>
<dbReference type="EMBL" id="AP024956">
    <property type="protein sequence ID" value="BCZ79850.1"/>
    <property type="molecule type" value="Genomic_DNA"/>
</dbReference>
<organism evidence="1 2">
    <name type="scientific">Paraburkholderia terrae</name>
    <dbReference type="NCBI Taxonomy" id="311230"/>
    <lineage>
        <taxon>Bacteria</taxon>
        <taxon>Pseudomonadati</taxon>
        <taxon>Pseudomonadota</taxon>
        <taxon>Betaproteobacteria</taxon>
        <taxon>Burkholderiales</taxon>
        <taxon>Burkholderiaceae</taxon>
        <taxon>Paraburkholderia</taxon>
    </lineage>
</organism>
<keyword evidence="2" id="KW-1185">Reference proteome</keyword>